<dbReference type="PRINTS" id="PR01036">
    <property type="entry name" value="TCRTETB"/>
</dbReference>
<dbReference type="GO" id="GO:0022857">
    <property type="term" value="F:transmembrane transporter activity"/>
    <property type="evidence" value="ECO:0007669"/>
    <property type="project" value="InterPro"/>
</dbReference>
<evidence type="ECO:0000256" key="2">
    <source>
        <dbReference type="ARBA" id="ARBA00022448"/>
    </source>
</evidence>
<feature type="transmembrane region" description="Helical" evidence="6">
    <location>
        <begin position="127"/>
        <end position="148"/>
    </location>
</feature>
<evidence type="ECO:0000256" key="3">
    <source>
        <dbReference type="ARBA" id="ARBA00022692"/>
    </source>
</evidence>
<feature type="transmembrane region" description="Helical" evidence="6">
    <location>
        <begin position="190"/>
        <end position="210"/>
    </location>
</feature>
<keyword evidence="5 6" id="KW-0472">Membrane</keyword>
<dbReference type="InterPro" id="IPR011701">
    <property type="entry name" value="MFS"/>
</dbReference>
<dbReference type="PANTHER" id="PTHR42718">
    <property type="entry name" value="MAJOR FACILITATOR SUPERFAMILY MULTIDRUG TRANSPORTER MFSC"/>
    <property type="match status" value="1"/>
</dbReference>
<feature type="transmembrane region" description="Helical" evidence="6">
    <location>
        <begin position="355"/>
        <end position="373"/>
    </location>
</feature>
<dbReference type="AlphaFoldDB" id="A0A847SE47"/>
<evidence type="ECO:0000256" key="5">
    <source>
        <dbReference type="ARBA" id="ARBA00023136"/>
    </source>
</evidence>
<dbReference type="Gene3D" id="1.20.1250.20">
    <property type="entry name" value="MFS general substrate transporter like domains"/>
    <property type="match status" value="1"/>
</dbReference>
<evidence type="ECO:0000313" key="9">
    <source>
        <dbReference type="Proteomes" id="UP000587991"/>
    </source>
</evidence>
<comment type="caution">
    <text evidence="8">The sequence shown here is derived from an EMBL/GenBank/DDBJ whole genome shotgun (WGS) entry which is preliminary data.</text>
</comment>
<organism evidence="8 9">
    <name type="scientific">Leeia aquatica</name>
    <dbReference type="NCBI Taxonomy" id="2725557"/>
    <lineage>
        <taxon>Bacteria</taxon>
        <taxon>Pseudomonadati</taxon>
        <taxon>Pseudomonadota</taxon>
        <taxon>Betaproteobacteria</taxon>
        <taxon>Neisseriales</taxon>
        <taxon>Leeiaceae</taxon>
        <taxon>Leeia</taxon>
    </lineage>
</organism>
<feature type="transmembrane region" description="Helical" evidence="6">
    <location>
        <begin position="102"/>
        <end position="121"/>
    </location>
</feature>
<feature type="transmembrane region" description="Helical" evidence="6">
    <location>
        <begin position="324"/>
        <end position="343"/>
    </location>
</feature>
<feature type="transmembrane region" description="Helical" evidence="6">
    <location>
        <begin position="458"/>
        <end position="479"/>
    </location>
</feature>
<feature type="transmembrane region" description="Helical" evidence="6">
    <location>
        <begin position="291"/>
        <end position="312"/>
    </location>
</feature>
<feature type="transmembrane region" description="Helical" evidence="6">
    <location>
        <begin position="379"/>
        <end position="396"/>
    </location>
</feature>
<comment type="subcellular location">
    <subcellularLocation>
        <location evidence="1">Membrane</location>
        <topology evidence="1">Multi-pass membrane protein</topology>
    </subcellularLocation>
</comment>
<keyword evidence="2" id="KW-0813">Transport</keyword>
<reference evidence="8 9" key="1">
    <citation type="submission" date="2020-04" db="EMBL/GenBank/DDBJ databases">
        <title>Draft genome of Leeia sp. IMCC25680.</title>
        <authorList>
            <person name="Song J."/>
            <person name="Cho J.-C."/>
        </authorList>
    </citation>
    <scope>NUCLEOTIDE SEQUENCE [LARGE SCALE GENOMIC DNA]</scope>
    <source>
        <strain evidence="8 9">IMCC25680</strain>
    </source>
</reference>
<feature type="transmembrane region" description="Helical" evidence="6">
    <location>
        <begin position="426"/>
        <end position="446"/>
    </location>
</feature>
<sequence length="493" mass="51311">MRLPPSIASPYTAVKPFHYAGIIMNETSTAPPIRGILLSLSLAMLLSSLGTSIANIGLPTLGKVFSAPFPQVQWVVLAYLLSLTSLVILAGRLGDLLGRRRLLLIGLIVFALASLLCGLAPSLPWLIAARGLQGAGAAILLAHTLALVSETLPKERSGRAMGLMGTLSAVGTALGPTLGGSLIGHFGWRGLFLVLVPISVLTWLLARHYLPKPVEQHKTPLQLDLAGTAVLMIALSSYALAMTLGRGHMGRLNLLLLAVATLALGLFLQIERRSSSPLVPLRMLRNTQLSSGLLMSGLVSTVIMSTLVVGPFYLKHALSLPDGLAGLVMSCGPVASALSSNLAGRLVDRFGNLRMTRLGLTGMLTGGILLSVIAPHPWLPGYMLSTVLLTASYALFQTANNTGVMASSVPSQRGVTSGMLNLSRNLGLTTGTALLGTVFAAGSGSLDINHASAVQVALGMQTSFAAASGLTLLALLLAWRIPAAPRTAQETGQ</sequence>
<feature type="transmembrane region" description="Helical" evidence="6">
    <location>
        <begin position="252"/>
        <end position="270"/>
    </location>
</feature>
<dbReference type="SUPFAM" id="SSF103473">
    <property type="entry name" value="MFS general substrate transporter"/>
    <property type="match status" value="1"/>
</dbReference>
<name>A0A847SE47_9NEIS</name>
<keyword evidence="9" id="KW-1185">Reference proteome</keyword>
<dbReference type="InterPro" id="IPR020846">
    <property type="entry name" value="MFS_dom"/>
</dbReference>
<evidence type="ECO:0000256" key="6">
    <source>
        <dbReference type="SAM" id="Phobius"/>
    </source>
</evidence>
<gene>
    <name evidence="8" type="ORF">HF682_11135</name>
</gene>
<feature type="domain" description="Major facilitator superfamily (MFS) profile" evidence="7">
    <location>
        <begin position="36"/>
        <end position="486"/>
    </location>
</feature>
<feature type="transmembrane region" description="Helical" evidence="6">
    <location>
        <begin position="160"/>
        <end position="184"/>
    </location>
</feature>
<dbReference type="PROSITE" id="PS50850">
    <property type="entry name" value="MFS"/>
    <property type="match status" value="1"/>
</dbReference>
<evidence type="ECO:0000256" key="4">
    <source>
        <dbReference type="ARBA" id="ARBA00022989"/>
    </source>
</evidence>
<dbReference type="Gene3D" id="1.20.1720.10">
    <property type="entry name" value="Multidrug resistance protein D"/>
    <property type="match status" value="1"/>
</dbReference>
<evidence type="ECO:0000259" key="7">
    <source>
        <dbReference type="PROSITE" id="PS50850"/>
    </source>
</evidence>
<proteinExistence type="predicted"/>
<evidence type="ECO:0000313" key="8">
    <source>
        <dbReference type="EMBL" id="NLR75716.1"/>
    </source>
</evidence>
<feature type="transmembrane region" description="Helical" evidence="6">
    <location>
        <begin position="36"/>
        <end position="59"/>
    </location>
</feature>
<accession>A0A847SE47</accession>
<feature type="transmembrane region" description="Helical" evidence="6">
    <location>
        <begin position="222"/>
        <end position="240"/>
    </location>
</feature>
<dbReference type="Pfam" id="PF07690">
    <property type="entry name" value="MFS_1"/>
    <property type="match status" value="1"/>
</dbReference>
<feature type="transmembrane region" description="Helical" evidence="6">
    <location>
        <begin position="71"/>
        <end position="90"/>
    </location>
</feature>
<keyword evidence="4 6" id="KW-1133">Transmembrane helix</keyword>
<dbReference type="Proteomes" id="UP000587991">
    <property type="component" value="Unassembled WGS sequence"/>
</dbReference>
<dbReference type="PANTHER" id="PTHR42718:SF9">
    <property type="entry name" value="MAJOR FACILITATOR SUPERFAMILY MULTIDRUG TRANSPORTER MFSC"/>
    <property type="match status" value="1"/>
</dbReference>
<protein>
    <submittedName>
        <fullName evidence="8">MFS transporter</fullName>
    </submittedName>
</protein>
<dbReference type="InterPro" id="IPR036259">
    <property type="entry name" value="MFS_trans_sf"/>
</dbReference>
<evidence type="ECO:0000256" key="1">
    <source>
        <dbReference type="ARBA" id="ARBA00004141"/>
    </source>
</evidence>
<dbReference type="CDD" id="cd17321">
    <property type="entry name" value="MFS_MMR_MDR_like"/>
    <property type="match status" value="1"/>
</dbReference>
<keyword evidence="3 6" id="KW-0812">Transmembrane</keyword>
<dbReference type="EMBL" id="JABAIM010000002">
    <property type="protein sequence ID" value="NLR75716.1"/>
    <property type="molecule type" value="Genomic_DNA"/>
</dbReference>
<dbReference type="GO" id="GO:0016020">
    <property type="term" value="C:membrane"/>
    <property type="evidence" value="ECO:0007669"/>
    <property type="project" value="UniProtKB-SubCell"/>
</dbReference>